<reference evidence="1 2" key="1">
    <citation type="submission" date="2024-08" db="EMBL/GenBank/DDBJ databases">
        <authorList>
            <person name="Cucini C."/>
            <person name="Frati F."/>
        </authorList>
    </citation>
    <scope>NUCLEOTIDE SEQUENCE [LARGE SCALE GENOMIC DNA]</scope>
</reference>
<name>A0ABP1PTG8_9HEXA</name>
<evidence type="ECO:0000313" key="2">
    <source>
        <dbReference type="Proteomes" id="UP001642540"/>
    </source>
</evidence>
<proteinExistence type="predicted"/>
<dbReference type="Proteomes" id="UP001642540">
    <property type="component" value="Unassembled WGS sequence"/>
</dbReference>
<keyword evidence="2" id="KW-1185">Reference proteome</keyword>
<accession>A0ABP1PTG8</accession>
<organism evidence="1 2">
    <name type="scientific">Orchesella dallaii</name>
    <dbReference type="NCBI Taxonomy" id="48710"/>
    <lineage>
        <taxon>Eukaryota</taxon>
        <taxon>Metazoa</taxon>
        <taxon>Ecdysozoa</taxon>
        <taxon>Arthropoda</taxon>
        <taxon>Hexapoda</taxon>
        <taxon>Collembola</taxon>
        <taxon>Entomobryomorpha</taxon>
        <taxon>Entomobryoidea</taxon>
        <taxon>Orchesellidae</taxon>
        <taxon>Orchesellinae</taxon>
        <taxon>Orchesella</taxon>
    </lineage>
</organism>
<comment type="caution">
    <text evidence="1">The sequence shown here is derived from an EMBL/GenBank/DDBJ whole genome shotgun (WGS) entry which is preliminary data.</text>
</comment>
<protein>
    <submittedName>
        <fullName evidence="1">Uncharacterized protein</fullName>
    </submittedName>
</protein>
<gene>
    <name evidence="1" type="ORF">ODALV1_LOCUS3612</name>
</gene>
<dbReference type="EMBL" id="CAXLJM020000012">
    <property type="protein sequence ID" value="CAL8076851.1"/>
    <property type="molecule type" value="Genomic_DNA"/>
</dbReference>
<evidence type="ECO:0000313" key="1">
    <source>
        <dbReference type="EMBL" id="CAL8076851.1"/>
    </source>
</evidence>
<sequence>MTAQESEGNTNIASRIESPQNWKLEVMTGRGKMSGCKVVKLNSYPLKTAAGDPKGDGDDRGEGKATYQFYLFGLEDAMQTGCQHKNLTSGKVLRMKMMMMRIGSSGVFEQFDPVLGEKENDRQGELVWFKMWGERRLQRFGVVQ</sequence>